<proteinExistence type="predicted"/>
<name>A0A1Y3U374_9FIRM</name>
<dbReference type="EMBL" id="NFHM01000009">
    <property type="protein sequence ID" value="OUN43201.1"/>
    <property type="molecule type" value="Genomic_DNA"/>
</dbReference>
<organism evidence="2 3">
    <name type="scientific">Anaerotignum lactatifermentans</name>
    <dbReference type="NCBI Taxonomy" id="160404"/>
    <lineage>
        <taxon>Bacteria</taxon>
        <taxon>Bacillati</taxon>
        <taxon>Bacillota</taxon>
        <taxon>Clostridia</taxon>
        <taxon>Lachnospirales</taxon>
        <taxon>Anaerotignaceae</taxon>
        <taxon>Anaerotignum</taxon>
    </lineage>
</organism>
<evidence type="ECO:0000313" key="3">
    <source>
        <dbReference type="Proteomes" id="UP000195455"/>
    </source>
</evidence>
<feature type="compositionally biased region" description="Basic residues" evidence="1">
    <location>
        <begin position="22"/>
        <end position="34"/>
    </location>
</feature>
<evidence type="ECO:0000256" key="1">
    <source>
        <dbReference type="SAM" id="MobiDB-lite"/>
    </source>
</evidence>
<gene>
    <name evidence="2" type="ORF">B5G26_07470</name>
</gene>
<feature type="region of interest" description="Disordered" evidence="1">
    <location>
        <begin position="16"/>
        <end position="37"/>
    </location>
</feature>
<sequence length="76" mass="9128">MRQSVFYPYYPSNISKRQGYGQKKKRRKARRKERRSSLRSWGIYPCYESLESWVRISFTPSHNCSCRWAISSRSAS</sequence>
<dbReference type="AlphaFoldDB" id="A0A1Y3U374"/>
<protein>
    <submittedName>
        <fullName evidence="2">Uncharacterized protein</fullName>
    </submittedName>
</protein>
<evidence type="ECO:0000313" key="2">
    <source>
        <dbReference type="EMBL" id="OUN43201.1"/>
    </source>
</evidence>
<dbReference type="Proteomes" id="UP000195455">
    <property type="component" value="Unassembled WGS sequence"/>
</dbReference>
<comment type="caution">
    <text evidence="2">The sequence shown here is derived from an EMBL/GenBank/DDBJ whole genome shotgun (WGS) entry which is preliminary data.</text>
</comment>
<accession>A0A1Y3U374</accession>
<reference evidence="3" key="1">
    <citation type="submission" date="2017-04" db="EMBL/GenBank/DDBJ databases">
        <title>Function of individual gut microbiota members based on whole genome sequencing of pure cultures obtained from chicken caecum.</title>
        <authorList>
            <person name="Medvecky M."/>
            <person name="Cejkova D."/>
            <person name="Polansky O."/>
            <person name="Karasova D."/>
            <person name="Kubasova T."/>
            <person name="Cizek A."/>
            <person name="Rychlik I."/>
        </authorList>
    </citation>
    <scope>NUCLEOTIDE SEQUENCE [LARGE SCALE GENOMIC DNA]</scope>
    <source>
        <strain evidence="3">An75</strain>
    </source>
</reference>